<gene>
    <name evidence="2" type="ORF">B296_00035148</name>
</gene>
<dbReference type="InterPro" id="IPR036426">
    <property type="entry name" value="Bulb-type_lectin_dom_sf"/>
</dbReference>
<dbReference type="SUPFAM" id="SSF51110">
    <property type="entry name" value="alpha-D-mannose-specific plant lectins"/>
    <property type="match status" value="1"/>
</dbReference>
<evidence type="ECO:0000256" key="1">
    <source>
        <dbReference type="SAM" id="MobiDB-lite"/>
    </source>
</evidence>
<sequence length="396" mass="41077">MGHHRCLLPHGELHQPFASSSFKYPSVPYIGGRTSNTDQALMASLFLFLCISSIILCSPSQADDAMAVHTPLGTIQRETKQQILATVPPNPSGNTEPFLTSPSGKYVGYLLRRETAPGAGGLGNDFCYIQIQEAASGASVWESECEPVSSANACSLVFCDAGLAVFDGSNPVWDTGASDHNNFPATLELVDHGDMRVIDKDGELVWKASDDARVNQHCGLPGSPGLPSGAPPFVGPIGGDDNPPFGQQPQQTTPYPTNGALPLAPTSAPLVAPASGDENSNGDLPLAPASAPLVSPASGDENSNGDLPLAPAQPPVVAPTGGDDDLAAGVQPSTHPINGAFGQQQEEHQQQPHGLHGVTEQPLVDNTPYDSGSSGKEGPVILFFAAVVGHIVLYGF</sequence>
<dbReference type="EMBL" id="AMZH03003611">
    <property type="protein sequence ID" value="RRT71790.1"/>
    <property type="molecule type" value="Genomic_DNA"/>
</dbReference>
<feature type="region of interest" description="Disordered" evidence="1">
    <location>
        <begin position="216"/>
        <end position="372"/>
    </location>
</feature>
<feature type="compositionally biased region" description="Low complexity" evidence="1">
    <location>
        <begin position="243"/>
        <end position="257"/>
    </location>
</feature>
<protein>
    <recommendedName>
        <fullName evidence="4">Bulb-type lectin domain-containing protein</fullName>
    </recommendedName>
</protein>
<evidence type="ECO:0000313" key="3">
    <source>
        <dbReference type="Proteomes" id="UP000287651"/>
    </source>
</evidence>
<proteinExistence type="predicted"/>
<dbReference type="Gene3D" id="2.90.10.10">
    <property type="entry name" value="Bulb-type lectin domain"/>
    <property type="match status" value="1"/>
</dbReference>
<feature type="compositionally biased region" description="Low complexity" evidence="1">
    <location>
        <begin position="284"/>
        <end position="298"/>
    </location>
</feature>
<dbReference type="PANTHER" id="PTHR36481:SF2">
    <property type="entry name" value="EXPRESSED PROTEIN"/>
    <property type="match status" value="1"/>
</dbReference>
<accession>A0A427A6B8</accession>
<organism evidence="2 3">
    <name type="scientific">Ensete ventricosum</name>
    <name type="common">Abyssinian banana</name>
    <name type="synonym">Musa ensete</name>
    <dbReference type="NCBI Taxonomy" id="4639"/>
    <lineage>
        <taxon>Eukaryota</taxon>
        <taxon>Viridiplantae</taxon>
        <taxon>Streptophyta</taxon>
        <taxon>Embryophyta</taxon>
        <taxon>Tracheophyta</taxon>
        <taxon>Spermatophyta</taxon>
        <taxon>Magnoliopsida</taxon>
        <taxon>Liliopsida</taxon>
        <taxon>Zingiberales</taxon>
        <taxon>Musaceae</taxon>
        <taxon>Ensete</taxon>
    </lineage>
</organism>
<dbReference type="PANTHER" id="PTHR36481">
    <property type="entry name" value="EXPRESSED PROTEIN"/>
    <property type="match status" value="1"/>
</dbReference>
<dbReference type="AlphaFoldDB" id="A0A427A6B8"/>
<reference evidence="2 3" key="1">
    <citation type="journal article" date="2014" name="Agronomy (Basel)">
        <title>A Draft Genome Sequence for Ensete ventricosum, the Drought-Tolerant Tree Against Hunger.</title>
        <authorList>
            <person name="Harrison J."/>
            <person name="Moore K.A."/>
            <person name="Paszkiewicz K."/>
            <person name="Jones T."/>
            <person name="Grant M."/>
            <person name="Ambacheew D."/>
            <person name="Muzemil S."/>
            <person name="Studholme D.J."/>
        </authorList>
    </citation>
    <scope>NUCLEOTIDE SEQUENCE [LARGE SCALE GENOMIC DNA]</scope>
</reference>
<comment type="caution">
    <text evidence="2">The sequence shown here is derived from an EMBL/GenBank/DDBJ whole genome shotgun (WGS) entry which is preliminary data.</text>
</comment>
<dbReference type="Proteomes" id="UP000287651">
    <property type="component" value="Unassembled WGS sequence"/>
</dbReference>
<evidence type="ECO:0000313" key="2">
    <source>
        <dbReference type="EMBL" id="RRT71790.1"/>
    </source>
</evidence>
<evidence type="ECO:0008006" key="4">
    <source>
        <dbReference type="Google" id="ProtNLM"/>
    </source>
</evidence>
<name>A0A427A6B8_ENSVE</name>
<feature type="compositionally biased region" description="Low complexity" evidence="1">
    <location>
        <begin position="219"/>
        <end position="228"/>
    </location>
</feature>